<keyword evidence="1" id="KW-0812">Transmembrane</keyword>
<keyword evidence="1" id="KW-1133">Transmembrane helix</keyword>
<reference evidence="3" key="1">
    <citation type="journal article" date="2019" name="Int. J. Syst. Evol. Microbiol.">
        <title>The Global Catalogue of Microorganisms (GCM) 10K type strain sequencing project: providing services to taxonomists for standard genome sequencing and annotation.</title>
        <authorList>
            <consortium name="The Broad Institute Genomics Platform"/>
            <consortium name="The Broad Institute Genome Sequencing Center for Infectious Disease"/>
            <person name="Wu L."/>
            <person name="Ma J."/>
        </authorList>
    </citation>
    <scope>NUCLEOTIDE SEQUENCE [LARGE SCALE GENOMIC DNA]</scope>
    <source>
        <strain evidence="3">CGMCC 4.7192</strain>
    </source>
</reference>
<dbReference type="EMBL" id="JBHUII010000004">
    <property type="protein sequence ID" value="MFD2206136.1"/>
    <property type="molecule type" value="Genomic_DNA"/>
</dbReference>
<sequence length="212" mass="23506">MKIKSVAKKGFWLLLMLSATGIALLSTRFLLPDPPHVGPDIIDNFMDHKPAFLTHVLGSLIALLIGPWQFVSTIRRRWPQLHRWMGRIYMIAVLLGGIGGFIVAWTTSSGPVAVAGFALLSVIWLFVTGKGYQSVRAGRYAEHRMWMIRSFALTAAAITLRLGLPIAPAMGVEFQTGYIAMSWLSWLLNLTLAEIYLRSGRNDQAVSNRAVV</sequence>
<feature type="transmembrane region" description="Helical" evidence="1">
    <location>
        <begin position="150"/>
        <end position="171"/>
    </location>
</feature>
<feature type="transmembrane region" description="Helical" evidence="1">
    <location>
        <begin position="177"/>
        <end position="197"/>
    </location>
</feature>
<evidence type="ECO:0000256" key="1">
    <source>
        <dbReference type="SAM" id="Phobius"/>
    </source>
</evidence>
<feature type="transmembrane region" description="Helical" evidence="1">
    <location>
        <begin position="88"/>
        <end position="106"/>
    </location>
</feature>
<dbReference type="Pfam" id="PF10067">
    <property type="entry name" value="DUF2306"/>
    <property type="match status" value="1"/>
</dbReference>
<name>A0ABW5BMQ9_9PROT</name>
<keyword evidence="3" id="KW-1185">Reference proteome</keyword>
<evidence type="ECO:0000313" key="3">
    <source>
        <dbReference type="Proteomes" id="UP001597294"/>
    </source>
</evidence>
<dbReference type="Proteomes" id="UP001597294">
    <property type="component" value="Unassembled WGS sequence"/>
</dbReference>
<evidence type="ECO:0000313" key="2">
    <source>
        <dbReference type="EMBL" id="MFD2206136.1"/>
    </source>
</evidence>
<keyword evidence="1" id="KW-0472">Membrane</keyword>
<feature type="transmembrane region" description="Helical" evidence="1">
    <location>
        <begin position="51"/>
        <end position="68"/>
    </location>
</feature>
<gene>
    <name evidence="2" type="ORF">ACFSKO_10950</name>
</gene>
<dbReference type="InterPro" id="IPR018750">
    <property type="entry name" value="DUF2306_membrane"/>
</dbReference>
<accession>A0ABW5BMQ9</accession>
<protein>
    <submittedName>
        <fullName evidence="2">DUF2306 domain-containing protein</fullName>
    </submittedName>
</protein>
<proteinExistence type="predicted"/>
<comment type="caution">
    <text evidence="2">The sequence shown here is derived from an EMBL/GenBank/DDBJ whole genome shotgun (WGS) entry which is preliminary data.</text>
</comment>
<feature type="transmembrane region" description="Helical" evidence="1">
    <location>
        <begin position="12"/>
        <end position="31"/>
    </location>
</feature>
<organism evidence="2 3">
    <name type="scientific">Kiloniella antarctica</name>
    <dbReference type="NCBI Taxonomy" id="1550907"/>
    <lineage>
        <taxon>Bacteria</taxon>
        <taxon>Pseudomonadati</taxon>
        <taxon>Pseudomonadota</taxon>
        <taxon>Alphaproteobacteria</taxon>
        <taxon>Rhodospirillales</taxon>
        <taxon>Kiloniellaceae</taxon>
        <taxon>Kiloniella</taxon>
    </lineage>
</organism>
<dbReference type="RefSeq" id="WP_380251419.1">
    <property type="nucleotide sequence ID" value="NZ_JBHUII010000004.1"/>
</dbReference>
<feature type="transmembrane region" description="Helical" evidence="1">
    <location>
        <begin position="112"/>
        <end position="129"/>
    </location>
</feature>